<dbReference type="InterPro" id="IPR036397">
    <property type="entry name" value="RNaseH_sf"/>
</dbReference>
<dbReference type="EMBL" id="KI913958">
    <property type="protein sequence ID" value="ETW04534.1"/>
    <property type="molecule type" value="Genomic_DNA"/>
</dbReference>
<dbReference type="PANTHER" id="PTHR47169">
    <property type="entry name" value="OS01G0541250 PROTEIN"/>
    <property type="match status" value="1"/>
</dbReference>
<accession>A0A024UE40</accession>
<proteinExistence type="predicted"/>
<evidence type="ECO:0008006" key="2">
    <source>
        <dbReference type="Google" id="ProtNLM"/>
    </source>
</evidence>
<dbReference type="GeneID" id="20081820"/>
<gene>
    <name evidence="1" type="ORF">H310_04770</name>
</gene>
<evidence type="ECO:0000313" key="1">
    <source>
        <dbReference type="EMBL" id="ETW04534.1"/>
    </source>
</evidence>
<dbReference type="RefSeq" id="XP_008867490.1">
    <property type="nucleotide sequence ID" value="XM_008869268.1"/>
</dbReference>
<feature type="non-terminal residue" evidence="1">
    <location>
        <position position="172"/>
    </location>
</feature>
<dbReference type="AlphaFoldDB" id="A0A024UE40"/>
<reference evidence="1" key="1">
    <citation type="submission" date="2013-12" db="EMBL/GenBank/DDBJ databases">
        <title>The Genome Sequence of Aphanomyces invadans NJM9701.</title>
        <authorList>
            <consortium name="The Broad Institute Genomics Platform"/>
            <person name="Russ C."/>
            <person name="Tyler B."/>
            <person name="van West P."/>
            <person name="Dieguez-Uribeondo J."/>
            <person name="Young S.K."/>
            <person name="Zeng Q."/>
            <person name="Gargeya S."/>
            <person name="Fitzgerald M."/>
            <person name="Abouelleil A."/>
            <person name="Alvarado L."/>
            <person name="Chapman S.B."/>
            <person name="Gainer-Dewar J."/>
            <person name="Goldberg J."/>
            <person name="Griggs A."/>
            <person name="Gujja S."/>
            <person name="Hansen M."/>
            <person name="Howarth C."/>
            <person name="Imamovic A."/>
            <person name="Ireland A."/>
            <person name="Larimer J."/>
            <person name="McCowan C."/>
            <person name="Murphy C."/>
            <person name="Pearson M."/>
            <person name="Poon T.W."/>
            <person name="Priest M."/>
            <person name="Roberts A."/>
            <person name="Saif S."/>
            <person name="Shea T."/>
            <person name="Sykes S."/>
            <person name="Wortman J."/>
            <person name="Nusbaum C."/>
            <person name="Birren B."/>
        </authorList>
    </citation>
    <scope>NUCLEOTIDE SEQUENCE [LARGE SCALE GENOMIC DNA]</scope>
    <source>
        <strain evidence="1">NJM9701</strain>
    </source>
</reference>
<dbReference type="OrthoDB" id="123483at2759"/>
<dbReference type="GO" id="GO:0003676">
    <property type="term" value="F:nucleic acid binding"/>
    <property type="evidence" value="ECO:0007669"/>
    <property type="project" value="InterPro"/>
</dbReference>
<sequence>MKHLCEKHNVIRQAISRIWLQGQASRGIGEYGNVASRKKGRCGRKPTHTLAQLEASVNAVPTHACSTYRSLSAASGIPVATLWKLLKAKAIRRRSSRLKSMLTVQHKAQRLSFFRGCIKSTREDGHTWHDILDRVHVDEKRFYITKLNHKYYLWHDEDVPQRKCQSKAHIQK</sequence>
<dbReference type="VEuPathDB" id="FungiDB:H310_04770"/>
<protein>
    <recommendedName>
        <fullName evidence="2">Transposase Tc1-like domain-containing protein</fullName>
    </recommendedName>
</protein>
<dbReference type="Gene3D" id="3.30.420.10">
    <property type="entry name" value="Ribonuclease H-like superfamily/Ribonuclease H"/>
    <property type="match status" value="1"/>
</dbReference>
<organism evidence="1">
    <name type="scientific">Aphanomyces invadans</name>
    <dbReference type="NCBI Taxonomy" id="157072"/>
    <lineage>
        <taxon>Eukaryota</taxon>
        <taxon>Sar</taxon>
        <taxon>Stramenopiles</taxon>
        <taxon>Oomycota</taxon>
        <taxon>Saprolegniomycetes</taxon>
        <taxon>Saprolegniales</taxon>
        <taxon>Verrucalvaceae</taxon>
        <taxon>Aphanomyces</taxon>
    </lineage>
</organism>
<name>A0A024UE40_9STRA</name>